<dbReference type="GO" id="GO:0006865">
    <property type="term" value="P:amino acid transport"/>
    <property type="evidence" value="ECO:0007669"/>
    <property type="project" value="UniProtKB-KW"/>
</dbReference>
<keyword evidence="4 9" id="KW-0812">Transmembrane</keyword>
<feature type="transmembrane region" description="Helical" evidence="9">
    <location>
        <begin position="189"/>
        <end position="209"/>
    </location>
</feature>
<evidence type="ECO:0000256" key="7">
    <source>
        <dbReference type="ARBA" id="ARBA00023136"/>
    </source>
</evidence>
<sequence length="287" mass="30198">LTTFIQTIANSVVAGSIYATVAVGLALAFGVMQMANHAHGEFFMLGAYVVYVFYALGGMPFPLAVLAAIPTIAIIGLLTERFIFRPTRGNVLAGFMATAGLTWVLQTAAGRIWGLAFMKMIPTPYMGAANIAGALIGWQRVLIVPAACILLGFLWFFLHRVRWGKALRACAQDPEAAVLQGISINKMTALAMGIAGAYAGVAGALLAPIHAVTPYMGRDLLITAFIVVIVGGMASIEGAVLAAFLLGFIHTFVTTIFDATLAVMVGVAFMAFILIVKPTGLMGRVKA</sequence>
<protein>
    <recommendedName>
        <fullName evidence="11">Branched-chain amino acid ABC transporter permease</fullName>
    </recommendedName>
</protein>
<dbReference type="GO" id="GO:0005886">
    <property type="term" value="C:plasma membrane"/>
    <property type="evidence" value="ECO:0007669"/>
    <property type="project" value="UniProtKB-SubCell"/>
</dbReference>
<keyword evidence="3" id="KW-1003">Cell membrane</keyword>
<feature type="transmembrane region" description="Helical" evidence="9">
    <location>
        <begin position="38"/>
        <end position="55"/>
    </location>
</feature>
<feature type="transmembrane region" description="Helical" evidence="9">
    <location>
        <begin position="91"/>
        <end position="116"/>
    </location>
</feature>
<evidence type="ECO:0008006" key="11">
    <source>
        <dbReference type="Google" id="ProtNLM"/>
    </source>
</evidence>
<dbReference type="InterPro" id="IPR052157">
    <property type="entry name" value="BCAA_transport_permease"/>
</dbReference>
<dbReference type="CDD" id="cd06582">
    <property type="entry name" value="TM_PBP1_LivH_like"/>
    <property type="match status" value="1"/>
</dbReference>
<keyword evidence="7 9" id="KW-0472">Membrane</keyword>
<evidence type="ECO:0000256" key="5">
    <source>
        <dbReference type="ARBA" id="ARBA00022970"/>
    </source>
</evidence>
<evidence type="ECO:0000256" key="1">
    <source>
        <dbReference type="ARBA" id="ARBA00004651"/>
    </source>
</evidence>
<keyword evidence="6 9" id="KW-1133">Transmembrane helix</keyword>
<feature type="transmembrane region" description="Helical" evidence="9">
    <location>
        <begin position="221"/>
        <end position="249"/>
    </location>
</feature>
<dbReference type="EMBL" id="LAZR01035892">
    <property type="protein sequence ID" value="KKL26277.1"/>
    <property type="molecule type" value="Genomic_DNA"/>
</dbReference>
<proteinExistence type="inferred from homology"/>
<dbReference type="AlphaFoldDB" id="A0A0F9CIL8"/>
<dbReference type="PANTHER" id="PTHR11795">
    <property type="entry name" value="BRANCHED-CHAIN AMINO ACID TRANSPORT SYSTEM PERMEASE PROTEIN LIVH"/>
    <property type="match status" value="1"/>
</dbReference>
<dbReference type="InterPro" id="IPR001851">
    <property type="entry name" value="ABC_transp_permease"/>
</dbReference>
<evidence type="ECO:0000256" key="2">
    <source>
        <dbReference type="ARBA" id="ARBA00022448"/>
    </source>
</evidence>
<feature type="transmembrane region" description="Helical" evidence="9">
    <location>
        <begin position="256"/>
        <end position="276"/>
    </location>
</feature>
<accession>A0A0F9CIL8</accession>
<dbReference type="GO" id="GO:0022857">
    <property type="term" value="F:transmembrane transporter activity"/>
    <property type="evidence" value="ECO:0007669"/>
    <property type="project" value="InterPro"/>
</dbReference>
<evidence type="ECO:0000256" key="8">
    <source>
        <dbReference type="ARBA" id="ARBA00037998"/>
    </source>
</evidence>
<keyword evidence="2" id="KW-0813">Transport</keyword>
<comment type="caution">
    <text evidence="10">The sequence shown here is derived from an EMBL/GenBank/DDBJ whole genome shotgun (WGS) entry which is preliminary data.</text>
</comment>
<dbReference type="Pfam" id="PF02653">
    <property type="entry name" value="BPD_transp_2"/>
    <property type="match status" value="1"/>
</dbReference>
<feature type="non-terminal residue" evidence="10">
    <location>
        <position position="1"/>
    </location>
</feature>
<gene>
    <name evidence="10" type="ORF">LCGC14_2396890</name>
</gene>
<comment type="subcellular location">
    <subcellularLocation>
        <location evidence="1">Cell membrane</location>
        <topology evidence="1">Multi-pass membrane protein</topology>
    </subcellularLocation>
</comment>
<comment type="similarity">
    <text evidence="8">Belongs to the binding-protein-dependent transport system permease family. LivHM subfamily.</text>
</comment>
<evidence type="ECO:0000256" key="3">
    <source>
        <dbReference type="ARBA" id="ARBA00022475"/>
    </source>
</evidence>
<evidence type="ECO:0000313" key="10">
    <source>
        <dbReference type="EMBL" id="KKL26277.1"/>
    </source>
</evidence>
<keyword evidence="5" id="KW-0029">Amino-acid transport</keyword>
<organism evidence="10">
    <name type="scientific">marine sediment metagenome</name>
    <dbReference type="NCBI Taxonomy" id="412755"/>
    <lineage>
        <taxon>unclassified sequences</taxon>
        <taxon>metagenomes</taxon>
        <taxon>ecological metagenomes</taxon>
    </lineage>
</organism>
<evidence type="ECO:0000256" key="6">
    <source>
        <dbReference type="ARBA" id="ARBA00022989"/>
    </source>
</evidence>
<dbReference type="PANTHER" id="PTHR11795:SF452">
    <property type="entry name" value="ABC TRANSPORTER PERMEASE PROTEIN"/>
    <property type="match status" value="1"/>
</dbReference>
<name>A0A0F9CIL8_9ZZZZ</name>
<feature type="transmembrane region" description="Helical" evidence="9">
    <location>
        <begin position="136"/>
        <end position="158"/>
    </location>
</feature>
<reference evidence="10" key="1">
    <citation type="journal article" date="2015" name="Nature">
        <title>Complex archaea that bridge the gap between prokaryotes and eukaryotes.</title>
        <authorList>
            <person name="Spang A."/>
            <person name="Saw J.H."/>
            <person name="Jorgensen S.L."/>
            <person name="Zaremba-Niedzwiedzka K."/>
            <person name="Martijn J."/>
            <person name="Lind A.E."/>
            <person name="van Eijk R."/>
            <person name="Schleper C."/>
            <person name="Guy L."/>
            <person name="Ettema T.J."/>
        </authorList>
    </citation>
    <scope>NUCLEOTIDE SEQUENCE</scope>
</reference>
<evidence type="ECO:0000256" key="9">
    <source>
        <dbReference type="SAM" id="Phobius"/>
    </source>
</evidence>
<feature type="transmembrane region" description="Helical" evidence="9">
    <location>
        <begin position="12"/>
        <end position="31"/>
    </location>
</feature>
<evidence type="ECO:0000256" key="4">
    <source>
        <dbReference type="ARBA" id="ARBA00022692"/>
    </source>
</evidence>